<dbReference type="GO" id="GO:0036297">
    <property type="term" value="P:interstrand cross-link repair"/>
    <property type="evidence" value="ECO:0007669"/>
    <property type="project" value="TreeGrafter"/>
</dbReference>
<dbReference type="PANTHER" id="PTHR14464:SF4">
    <property type="entry name" value="EXONUCLEASE V"/>
    <property type="match status" value="1"/>
</dbReference>
<gene>
    <name evidence="2" type="ORF">QVD17_37966</name>
</gene>
<dbReference type="PANTHER" id="PTHR14464">
    <property type="entry name" value="EXONUCLEASE V"/>
    <property type="match status" value="1"/>
</dbReference>
<evidence type="ECO:0000256" key="1">
    <source>
        <dbReference type="ARBA" id="ARBA00009797"/>
    </source>
</evidence>
<sequence>MLPEAQDQLLLRYEYQNDQSLIGEYQYLHDSDWVSNQIQSSLEFWKGEREAKYVLENERWKCKHCKYASRCPVNTTCDPTILT</sequence>
<protein>
    <submittedName>
        <fullName evidence="2">Uncharacterized protein</fullName>
    </submittedName>
</protein>
<keyword evidence="3" id="KW-1185">Reference proteome</keyword>
<name>A0AAD8JZC4_TARER</name>
<dbReference type="Pfam" id="PF09810">
    <property type="entry name" value="Exo5"/>
    <property type="match status" value="1"/>
</dbReference>
<comment type="similarity">
    <text evidence="1">Belongs to the EXO5 family.</text>
</comment>
<dbReference type="EMBL" id="JAUHHV010000010">
    <property type="protein sequence ID" value="KAK1411417.1"/>
    <property type="molecule type" value="Genomic_DNA"/>
</dbReference>
<dbReference type="Proteomes" id="UP001229421">
    <property type="component" value="Unassembled WGS sequence"/>
</dbReference>
<dbReference type="InterPro" id="IPR019190">
    <property type="entry name" value="EXOV"/>
</dbReference>
<evidence type="ECO:0000313" key="2">
    <source>
        <dbReference type="EMBL" id="KAK1411417.1"/>
    </source>
</evidence>
<accession>A0AAD8JZC4</accession>
<dbReference type="AlphaFoldDB" id="A0AAD8JZC4"/>
<proteinExistence type="inferred from homology"/>
<evidence type="ECO:0000313" key="3">
    <source>
        <dbReference type="Proteomes" id="UP001229421"/>
    </source>
</evidence>
<dbReference type="GO" id="GO:0045145">
    <property type="term" value="F:single-stranded DNA 5'-3' DNA exonuclease activity"/>
    <property type="evidence" value="ECO:0007669"/>
    <property type="project" value="InterPro"/>
</dbReference>
<organism evidence="2 3">
    <name type="scientific">Tagetes erecta</name>
    <name type="common">African marigold</name>
    <dbReference type="NCBI Taxonomy" id="13708"/>
    <lineage>
        <taxon>Eukaryota</taxon>
        <taxon>Viridiplantae</taxon>
        <taxon>Streptophyta</taxon>
        <taxon>Embryophyta</taxon>
        <taxon>Tracheophyta</taxon>
        <taxon>Spermatophyta</taxon>
        <taxon>Magnoliopsida</taxon>
        <taxon>eudicotyledons</taxon>
        <taxon>Gunneridae</taxon>
        <taxon>Pentapetalae</taxon>
        <taxon>asterids</taxon>
        <taxon>campanulids</taxon>
        <taxon>Asterales</taxon>
        <taxon>Asteraceae</taxon>
        <taxon>Asteroideae</taxon>
        <taxon>Heliantheae alliance</taxon>
        <taxon>Tageteae</taxon>
        <taxon>Tagetes</taxon>
    </lineage>
</organism>
<dbReference type="GO" id="GO:0005634">
    <property type="term" value="C:nucleus"/>
    <property type="evidence" value="ECO:0007669"/>
    <property type="project" value="TreeGrafter"/>
</dbReference>
<comment type="caution">
    <text evidence="2">The sequence shown here is derived from an EMBL/GenBank/DDBJ whole genome shotgun (WGS) entry which is preliminary data.</text>
</comment>
<reference evidence="2" key="1">
    <citation type="journal article" date="2023" name="bioRxiv">
        <title>Improved chromosome-level genome assembly for marigold (Tagetes erecta).</title>
        <authorList>
            <person name="Jiang F."/>
            <person name="Yuan L."/>
            <person name="Wang S."/>
            <person name="Wang H."/>
            <person name="Xu D."/>
            <person name="Wang A."/>
            <person name="Fan W."/>
        </authorList>
    </citation>
    <scope>NUCLEOTIDE SEQUENCE</scope>
    <source>
        <strain evidence="2">WSJ</strain>
        <tissue evidence="2">Leaf</tissue>
    </source>
</reference>